<dbReference type="STRING" id="690567.1818"/>
<comment type="similarity">
    <text evidence="1">Belongs to the CinA family.</text>
</comment>
<dbReference type="EMBL" id="CGIH01000029">
    <property type="protein sequence ID" value="CFX76160.1"/>
    <property type="molecule type" value="Genomic_DNA"/>
</dbReference>
<organism evidence="3 4">
    <name type="scientific">Syntrophomonas zehnderi OL-4</name>
    <dbReference type="NCBI Taxonomy" id="690567"/>
    <lineage>
        <taxon>Bacteria</taxon>
        <taxon>Bacillati</taxon>
        <taxon>Bacillota</taxon>
        <taxon>Clostridia</taxon>
        <taxon>Eubacteriales</taxon>
        <taxon>Syntrophomonadaceae</taxon>
        <taxon>Syntrophomonas</taxon>
    </lineage>
</organism>
<dbReference type="Pfam" id="PF00994">
    <property type="entry name" value="MoCF_biosynth"/>
    <property type="match status" value="1"/>
</dbReference>
<dbReference type="PANTHER" id="PTHR13939">
    <property type="entry name" value="NICOTINAMIDE-NUCLEOTIDE AMIDOHYDROLASE PNCC"/>
    <property type="match status" value="1"/>
</dbReference>
<dbReference type="RefSeq" id="WP_242847519.1">
    <property type="nucleotide sequence ID" value="NZ_CGIH01000029.1"/>
</dbReference>
<sequence>MQKVFLISTGTELLLGNTQDSNSVFLSRELGDMGLRVTGKATVGDSKTQIQKAFLYGLDLADIVISSGGLGPTFDDLTKTVASEVMGCKLELRSEEEARLREYFSRNQRKMPEINIKQAMFPPEAEVLKNSRGSAPGMYLAKNNKLIILLPGPPHEMQVMFKNEVKPRLERDYAVYMQRVVRRTIKVLGPGESRVEELLGELMTDTHGCSMALLATDGEIHIKLTAEGKDEIASQKILDELTEAIKGKLARHIFAYDDETLPQRVAGLLKEQGKQLAVAESCTGGMLGSFITDIPGSSEYFWGGAITYSNAAKIKILGVSPATLEEHGAVSRQTAAEMAQGIRQVSGADLGLSITGIAGPDGGSEAKPVGLVYIGLASADDCQVKELRYVGPRDAIRKLTTRSALDILRRHLEGIAIRL</sequence>
<dbReference type="AlphaFoldDB" id="A0A0E4GBN7"/>
<gene>
    <name evidence="1" type="primary">cinA</name>
    <name evidence="3" type="ORF">1818</name>
</gene>
<dbReference type="HAMAP" id="MF_00226_B">
    <property type="entry name" value="CinA_B"/>
    <property type="match status" value="1"/>
</dbReference>
<dbReference type="InterPro" id="IPR041424">
    <property type="entry name" value="CinA_KH"/>
</dbReference>
<dbReference type="SUPFAM" id="SSF53218">
    <property type="entry name" value="Molybdenum cofactor biosynthesis proteins"/>
    <property type="match status" value="1"/>
</dbReference>
<accession>A0A0E4GBN7</accession>
<dbReference type="InterPro" id="IPR001453">
    <property type="entry name" value="MoaB/Mog_dom"/>
</dbReference>
<feature type="domain" description="MoaB/Mog" evidence="2">
    <location>
        <begin position="5"/>
        <end position="171"/>
    </location>
</feature>
<dbReference type="NCBIfam" id="TIGR00200">
    <property type="entry name" value="cinA_nterm"/>
    <property type="match status" value="1"/>
</dbReference>
<proteinExistence type="inferred from homology"/>
<dbReference type="InterPro" id="IPR036653">
    <property type="entry name" value="CinA-like_C"/>
</dbReference>
<dbReference type="Gene3D" id="3.40.980.10">
    <property type="entry name" value="MoaB/Mog-like domain"/>
    <property type="match status" value="1"/>
</dbReference>
<dbReference type="SUPFAM" id="SSF142433">
    <property type="entry name" value="CinA-like"/>
    <property type="match status" value="1"/>
</dbReference>
<dbReference type="Gene3D" id="3.30.70.2860">
    <property type="match status" value="1"/>
</dbReference>
<protein>
    <recommendedName>
        <fullName evidence="1">Putative competence-damage inducible protein</fullName>
    </recommendedName>
</protein>
<reference evidence="3 4" key="1">
    <citation type="submission" date="2015-03" db="EMBL/GenBank/DDBJ databases">
        <authorList>
            <person name="Murphy D."/>
        </authorList>
    </citation>
    <scope>NUCLEOTIDE SEQUENCE [LARGE SCALE GENOMIC DNA]</scope>
    <source>
        <strain evidence="3 4">OL-4</strain>
    </source>
</reference>
<evidence type="ECO:0000313" key="4">
    <source>
        <dbReference type="Proteomes" id="UP000045545"/>
    </source>
</evidence>
<dbReference type="PIRSF" id="PIRSF006728">
    <property type="entry name" value="CinA"/>
    <property type="match status" value="1"/>
</dbReference>
<dbReference type="Proteomes" id="UP000045545">
    <property type="component" value="Unassembled WGS sequence"/>
</dbReference>
<dbReference type="PANTHER" id="PTHR13939:SF0">
    <property type="entry name" value="NMN AMIDOHYDROLASE-LIKE PROTEIN YFAY"/>
    <property type="match status" value="1"/>
</dbReference>
<dbReference type="Pfam" id="PF18146">
    <property type="entry name" value="CinA_KH"/>
    <property type="match status" value="1"/>
</dbReference>
<keyword evidence="4" id="KW-1185">Reference proteome</keyword>
<dbReference type="InterPro" id="IPR008135">
    <property type="entry name" value="Competence-induced_CinA"/>
</dbReference>
<dbReference type="NCBIfam" id="NF001813">
    <property type="entry name" value="PRK00549.1"/>
    <property type="match status" value="1"/>
</dbReference>
<evidence type="ECO:0000313" key="3">
    <source>
        <dbReference type="EMBL" id="CFX76160.1"/>
    </source>
</evidence>
<dbReference type="InterPro" id="IPR008136">
    <property type="entry name" value="CinA_C"/>
</dbReference>
<dbReference type="Gene3D" id="3.90.950.20">
    <property type="entry name" value="CinA-like"/>
    <property type="match status" value="1"/>
</dbReference>
<dbReference type="Pfam" id="PF02464">
    <property type="entry name" value="CinA"/>
    <property type="match status" value="1"/>
</dbReference>
<dbReference type="CDD" id="cd00885">
    <property type="entry name" value="cinA"/>
    <property type="match status" value="1"/>
</dbReference>
<name>A0A0E4GBN7_9FIRM</name>
<evidence type="ECO:0000259" key="2">
    <source>
        <dbReference type="SMART" id="SM00852"/>
    </source>
</evidence>
<dbReference type="NCBIfam" id="TIGR00177">
    <property type="entry name" value="molyb_syn"/>
    <property type="match status" value="1"/>
</dbReference>
<evidence type="ECO:0000256" key="1">
    <source>
        <dbReference type="HAMAP-Rule" id="MF_00226"/>
    </source>
</evidence>
<dbReference type="InterPro" id="IPR050101">
    <property type="entry name" value="CinA"/>
</dbReference>
<dbReference type="InterPro" id="IPR036425">
    <property type="entry name" value="MoaB/Mog-like_dom_sf"/>
</dbReference>
<dbReference type="NCBIfam" id="TIGR00199">
    <property type="entry name" value="PncC_domain"/>
    <property type="match status" value="1"/>
</dbReference>
<dbReference type="SMART" id="SM00852">
    <property type="entry name" value="MoCF_biosynth"/>
    <property type="match status" value="1"/>
</dbReference>